<accession>A0A5N0V052</accession>
<dbReference type="EMBL" id="VMNW02000040">
    <property type="protein sequence ID" value="KAA9157627.1"/>
    <property type="molecule type" value="Genomic_DNA"/>
</dbReference>
<dbReference type="PANTHER" id="PTHR47572:SF5">
    <property type="entry name" value="BLR2277 PROTEIN"/>
    <property type="match status" value="1"/>
</dbReference>
<dbReference type="Proteomes" id="UP000319769">
    <property type="component" value="Unassembled WGS sequence"/>
</dbReference>
<proteinExistence type="predicted"/>
<evidence type="ECO:0000313" key="2">
    <source>
        <dbReference type="EMBL" id="KAA9157627.1"/>
    </source>
</evidence>
<dbReference type="Gene3D" id="2.120.10.30">
    <property type="entry name" value="TolB, C-terminal domain"/>
    <property type="match status" value="1"/>
</dbReference>
<feature type="domain" description="SMP-30/Gluconolactonase/LRE-like region" evidence="1">
    <location>
        <begin position="73"/>
        <end position="324"/>
    </location>
</feature>
<reference evidence="2" key="1">
    <citation type="submission" date="2019-09" db="EMBL/GenBank/DDBJ databases">
        <authorList>
            <person name="Teo W.F.A."/>
            <person name="Duangmal K."/>
        </authorList>
    </citation>
    <scope>NUCLEOTIDE SEQUENCE [LARGE SCALE GENOMIC DNA]</scope>
    <source>
        <strain evidence="2">K81G1</strain>
    </source>
</reference>
<comment type="caution">
    <text evidence="2">The sequence shown here is derived from an EMBL/GenBank/DDBJ whole genome shotgun (WGS) entry which is preliminary data.</text>
</comment>
<gene>
    <name evidence="2" type="ORF">FPZ12_024865</name>
</gene>
<dbReference type="InterPro" id="IPR051262">
    <property type="entry name" value="SMP-30/CGR1_Lactonase"/>
</dbReference>
<protein>
    <submittedName>
        <fullName evidence="2">SMP-30/gluconolactonase/LRE family protein</fullName>
    </submittedName>
</protein>
<organism evidence="2 3">
    <name type="scientific">Amycolatopsis acidicola</name>
    <dbReference type="NCBI Taxonomy" id="2596893"/>
    <lineage>
        <taxon>Bacteria</taxon>
        <taxon>Bacillati</taxon>
        <taxon>Actinomycetota</taxon>
        <taxon>Actinomycetes</taxon>
        <taxon>Pseudonocardiales</taxon>
        <taxon>Pseudonocardiaceae</taxon>
        <taxon>Amycolatopsis</taxon>
    </lineage>
</organism>
<dbReference type="Pfam" id="PF08450">
    <property type="entry name" value="SGL"/>
    <property type="match status" value="1"/>
</dbReference>
<name>A0A5N0V052_9PSEU</name>
<keyword evidence="3" id="KW-1185">Reference proteome</keyword>
<dbReference type="AlphaFoldDB" id="A0A5N0V052"/>
<evidence type="ECO:0000313" key="3">
    <source>
        <dbReference type="Proteomes" id="UP000319769"/>
    </source>
</evidence>
<sequence>MLRADPRHPLQGRQRRVQRGVLVRRDVVRDGRGQHAAVRGRSHAAREGAAAVRVRRGGGFVTAPRVVAGGLRFPEGPTYLGDGAVAVVEMKGEALSRVAPDGTVTPLGDCGGGPNGSVLGAGGELYVANNGGLSAEGTGYWHAPRQLPGSVQRVDPDGTVTTVTDAFPGPAPHRPNDLCFGPDGTLYVTDSADWEHLRDLKPGHVVAIGPDGGVLGSAEIPGMPNGVAFGPDGRLYLAQSLTRKVLAFEVSGGTFGEPEQVLRLPSGMPDGFCFDGAGTLYVCGSVGNAIFVYSGGELKETIETGEGTQPTNCCAGDDGLLYVTYSLTGALIAFDLGVEPLTPHSGSVTSREDR</sequence>
<dbReference type="SUPFAM" id="SSF63829">
    <property type="entry name" value="Calcium-dependent phosphotriesterase"/>
    <property type="match status" value="1"/>
</dbReference>
<dbReference type="InterPro" id="IPR011042">
    <property type="entry name" value="6-blade_b-propeller_TolB-like"/>
</dbReference>
<dbReference type="PANTHER" id="PTHR47572">
    <property type="entry name" value="LIPOPROTEIN-RELATED"/>
    <property type="match status" value="1"/>
</dbReference>
<dbReference type="InterPro" id="IPR013658">
    <property type="entry name" value="SGL"/>
</dbReference>
<evidence type="ECO:0000259" key="1">
    <source>
        <dbReference type="Pfam" id="PF08450"/>
    </source>
</evidence>
<dbReference type="OrthoDB" id="2633250at2"/>